<dbReference type="PROSITE" id="PS51186">
    <property type="entry name" value="GNAT"/>
    <property type="match status" value="1"/>
</dbReference>
<sequence>MDITITTNPSDEDVADIRNGVIAHNVAHLGDVFFTEFACFTYYEDGTKSGGLTAEILGQWLSIKFLWVDDGAKGKGIGSQLLNEAEQFAKEHHCHSSLLDTFSFQARPFYERHGYQVKMTLHEHPFLSNERYFLTKALK</sequence>
<protein>
    <submittedName>
        <fullName evidence="2">GNAT family N-acetyltransferase</fullName>
    </submittedName>
</protein>
<keyword evidence="3" id="KW-1185">Reference proteome</keyword>
<dbReference type="SUPFAM" id="SSF55729">
    <property type="entry name" value="Acyl-CoA N-acyltransferases (Nat)"/>
    <property type="match status" value="1"/>
</dbReference>
<dbReference type="EMBL" id="JAKRRY010000007">
    <property type="protein sequence ID" value="MCW8345810.1"/>
    <property type="molecule type" value="Genomic_DNA"/>
</dbReference>
<dbReference type="Pfam" id="PF00583">
    <property type="entry name" value="Acetyltransf_1"/>
    <property type="match status" value="1"/>
</dbReference>
<dbReference type="Proteomes" id="UP001155587">
    <property type="component" value="Unassembled WGS sequence"/>
</dbReference>
<dbReference type="InterPro" id="IPR016181">
    <property type="entry name" value="Acyl_CoA_acyltransferase"/>
</dbReference>
<dbReference type="GO" id="GO:0016747">
    <property type="term" value="F:acyltransferase activity, transferring groups other than amino-acyl groups"/>
    <property type="evidence" value="ECO:0007669"/>
    <property type="project" value="InterPro"/>
</dbReference>
<accession>A0A9X3CNW5</accession>
<dbReference type="CDD" id="cd04301">
    <property type="entry name" value="NAT_SF"/>
    <property type="match status" value="1"/>
</dbReference>
<dbReference type="AlphaFoldDB" id="A0A9X3CNW5"/>
<reference evidence="2" key="1">
    <citation type="submission" date="2022-02" db="EMBL/GenBank/DDBJ databases">
        <title>Vibrio sp. nov, a new bacterium isolated from seawater.</title>
        <authorList>
            <person name="Yuan Y."/>
        </authorList>
    </citation>
    <scope>NUCLEOTIDE SEQUENCE</scope>
    <source>
        <strain evidence="2">ZSDZ65</strain>
    </source>
</reference>
<comment type="caution">
    <text evidence="2">The sequence shown here is derived from an EMBL/GenBank/DDBJ whole genome shotgun (WGS) entry which is preliminary data.</text>
</comment>
<evidence type="ECO:0000259" key="1">
    <source>
        <dbReference type="PROSITE" id="PS51186"/>
    </source>
</evidence>
<gene>
    <name evidence="2" type="ORF">MD535_07260</name>
</gene>
<organism evidence="2 3">
    <name type="scientific">Vibrio qingdaonensis</name>
    <dbReference type="NCBI Taxonomy" id="2829491"/>
    <lineage>
        <taxon>Bacteria</taxon>
        <taxon>Pseudomonadati</taxon>
        <taxon>Pseudomonadota</taxon>
        <taxon>Gammaproteobacteria</taxon>
        <taxon>Vibrionales</taxon>
        <taxon>Vibrionaceae</taxon>
        <taxon>Vibrio</taxon>
    </lineage>
</organism>
<feature type="domain" description="N-acetyltransferase" evidence="1">
    <location>
        <begin position="1"/>
        <end position="139"/>
    </location>
</feature>
<dbReference type="Gene3D" id="3.40.630.30">
    <property type="match status" value="1"/>
</dbReference>
<dbReference type="RefSeq" id="WP_265674219.1">
    <property type="nucleotide sequence ID" value="NZ_JAKRRY010000007.1"/>
</dbReference>
<evidence type="ECO:0000313" key="3">
    <source>
        <dbReference type="Proteomes" id="UP001155587"/>
    </source>
</evidence>
<proteinExistence type="predicted"/>
<dbReference type="InterPro" id="IPR000182">
    <property type="entry name" value="GNAT_dom"/>
</dbReference>
<name>A0A9X3CNW5_9VIBR</name>
<evidence type="ECO:0000313" key="2">
    <source>
        <dbReference type="EMBL" id="MCW8345810.1"/>
    </source>
</evidence>